<comment type="caution">
    <text evidence="1">Lacks conserved residue(s) required for the propagation of feature annotation.</text>
</comment>
<evidence type="ECO:0000313" key="3">
    <source>
        <dbReference type="Proteomes" id="UP000887574"/>
    </source>
</evidence>
<dbReference type="InterPro" id="IPR003582">
    <property type="entry name" value="ShKT_dom"/>
</dbReference>
<dbReference type="Pfam" id="PF01549">
    <property type="entry name" value="ShK"/>
    <property type="match status" value="3"/>
</dbReference>
<protein>
    <submittedName>
        <fullName evidence="4">ShKT domain-containing protein</fullName>
    </submittedName>
</protein>
<keyword evidence="3" id="KW-1185">Reference proteome</keyword>
<dbReference type="Proteomes" id="UP000887574">
    <property type="component" value="Unplaced"/>
</dbReference>
<reference evidence="4" key="1">
    <citation type="submission" date="2022-11" db="UniProtKB">
        <authorList>
            <consortium name="WormBaseParasite"/>
        </authorList>
    </citation>
    <scope>IDENTIFICATION</scope>
</reference>
<evidence type="ECO:0000313" key="4">
    <source>
        <dbReference type="WBParaSite" id="jg12056"/>
    </source>
</evidence>
<dbReference type="WBParaSite" id="jg12056">
    <property type="protein sequence ID" value="jg12056"/>
    <property type="gene ID" value="jg12056"/>
</dbReference>
<evidence type="ECO:0000259" key="2">
    <source>
        <dbReference type="PROSITE" id="PS51670"/>
    </source>
</evidence>
<accession>A0A915CS70</accession>
<dbReference type="SMART" id="SM00254">
    <property type="entry name" value="ShKT"/>
    <property type="match status" value="3"/>
</dbReference>
<organism evidence="3 4">
    <name type="scientific">Ditylenchus dipsaci</name>
    <dbReference type="NCBI Taxonomy" id="166011"/>
    <lineage>
        <taxon>Eukaryota</taxon>
        <taxon>Metazoa</taxon>
        <taxon>Ecdysozoa</taxon>
        <taxon>Nematoda</taxon>
        <taxon>Chromadorea</taxon>
        <taxon>Rhabditida</taxon>
        <taxon>Tylenchina</taxon>
        <taxon>Tylenchomorpha</taxon>
        <taxon>Sphaerularioidea</taxon>
        <taxon>Anguinidae</taxon>
        <taxon>Anguininae</taxon>
        <taxon>Ditylenchus</taxon>
    </lineage>
</organism>
<dbReference type="PANTHER" id="PTHR21724">
    <property type="entry name" value="SHKT DOMAIN-CONTAINING PROTEIN"/>
    <property type="match status" value="1"/>
</dbReference>
<sequence length="242" mass="26049">MFGDGNATAERAAIALVGKTGIVTRPDGTGQSPATPFSCMTTDIEAAEDVLKCARHCYLVVADKSSSVRMQTLVFKCKDKKSNAMCLGSLKLWPKNVLALVVFVTTMELLFANMCDDSDPILRNSVRTACPKTCGQCSSNVIGGASISPPAGIPPVENNCVDLNGADCEKNILLCENVYYSRLMSSDCRKTCGYCLPPNTPCQDNNTADCQRWNINGFCTNTDYPKGMKLLQCPLTCGLCKP</sequence>
<feature type="domain" description="ShKT" evidence="2">
    <location>
        <begin position="202"/>
        <end position="240"/>
    </location>
</feature>
<dbReference type="Gene3D" id="1.10.10.1940">
    <property type="match status" value="2"/>
</dbReference>
<evidence type="ECO:0000256" key="1">
    <source>
        <dbReference type="PROSITE-ProRule" id="PRU01005"/>
    </source>
</evidence>
<dbReference type="PROSITE" id="PS51670">
    <property type="entry name" value="SHKT"/>
    <property type="match status" value="1"/>
</dbReference>
<name>A0A915CS70_9BILA</name>
<dbReference type="AlphaFoldDB" id="A0A915CS70"/>
<dbReference type="PANTHER" id="PTHR21724:SF109">
    <property type="entry name" value="SHKT DOMAIN-CONTAINING PROTEIN"/>
    <property type="match status" value="1"/>
</dbReference>
<proteinExistence type="predicted"/>